<feature type="repeat" description="TPR" evidence="1">
    <location>
        <begin position="226"/>
        <end position="259"/>
    </location>
</feature>
<dbReference type="SMART" id="SM00028">
    <property type="entry name" value="TPR"/>
    <property type="match status" value="5"/>
</dbReference>
<dbReference type="PANTHER" id="PTHR43628">
    <property type="entry name" value="ACTIVATOR OF C KINASE PROTEIN 1-RELATED"/>
    <property type="match status" value="1"/>
</dbReference>
<keyword evidence="3" id="KW-1185">Reference proteome</keyword>
<dbReference type="AlphaFoldDB" id="A0A397TSV4"/>
<gene>
    <name evidence="2" type="ORF">C2G38_2231839</name>
</gene>
<dbReference type="InterPro" id="IPR006597">
    <property type="entry name" value="Sel1-like"/>
</dbReference>
<dbReference type="EMBL" id="QKWP01003320">
    <property type="protein sequence ID" value="RIB01110.1"/>
    <property type="molecule type" value="Genomic_DNA"/>
</dbReference>
<evidence type="ECO:0000256" key="1">
    <source>
        <dbReference type="PROSITE-ProRule" id="PRU00339"/>
    </source>
</evidence>
<evidence type="ECO:0000313" key="2">
    <source>
        <dbReference type="EMBL" id="RIB01110.1"/>
    </source>
</evidence>
<protein>
    <submittedName>
        <fullName evidence="2">Uncharacterized protein</fullName>
    </submittedName>
</protein>
<name>A0A397TSV4_9GLOM</name>
<sequence>MEKHMDIDLTKLLDIEPNNKFALRYLEETFLTKKAIIDLAKLLGIEPSNDINESLKKKSIDAFNMCNNATNTYTLEDLENLLETKQETALKFRVKFNFIMGRYQYAIIDLTKLLDIEPNSKFALRHRAEGYYLMERYKEAIIDLTKLVGIETSDDVDESLKKKWIEAFNKCNDATNTYTLEDLENSLKIKQDTALKFRGKFNFIMGSYEDAIIDLTKLLDIEPNNKFALRYRAEAYYLMERYKKAIIDLTKLLHIEPNNKFALRYRAEAYYLLEKYKESFNDVNKLLKIESNDEWVSKHFEKICEKICENLCVDEPYELGCFYLHGINVKKDEYKAFAQFEKSANMEHTEVINCLGYCYEYGIGIGKDENKAFTYYQESADANNSNGMYQVGYCYYLGIGVEIDKQKAFTYYLKSAEAVIPWEFGKLPFVIFMELAWKKLKLNLLNG</sequence>
<dbReference type="PANTHER" id="PTHR43628:SF1">
    <property type="entry name" value="CHITIN SYNTHASE REGULATORY FACTOR 2-RELATED"/>
    <property type="match status" value="1"/>
</dbReference>
<dbReference type="Gene3D" id="1.25.40.10">
    <property type="entry name" value="Tetratricopeptide repeat domain"/>
    <property type="match status" value="3"/>
</dbReference>
<organism evidence="2 3">
    <name type="scientific">Gigaspora rosea</name>
    <dbReference type="NCBI Taxonomy" id="44941"/>
    <lineage>
        <taxon>Eukaryota</taxon>
        <taxon>Fungi</taxon>
        <taxon>Fungi incertae sedis</taxon>
        <taxon>Mucoromycota</taxon>
        <taxon>Glomeromycotina</taxon>
        <taxon>Glomeromycetes</taxon>
        <taxon>Diversisporales</taxon>
        <taxon>Gigasporaceae</taxon>
        <taxon>Gigaspora</taxon>
    </lineage>
</organism>
<evidence type="ECO:0000313" key="3">
    <source>
        <dbReference type="Proteomes" id="UP000266673"/>
    </source>
</evidence>
<feature type="repeat" description="TPR" evidence="1">
    <location>
        <begin position="192"/>
        <end position="225"/>
    </location>
</feature>
<comment type="caution">
    <text evidence="2">The sequence shown here is derived from an EMBL/GenBank/DDBJ whole genome shotgun (WGS) entry which is preliminary data.</text>
</comment>
<dbReference type="PROSITE" id="PS50005">
    <property type="entry name" value="TPR"/>
    <property type="match status" value="2"/>
</dbReference>
<dbReference type="Pfam" id="PF08238">
    <property type="entry name" value="Sel1"/>
    <property type="match status" value="3"/>
</dbReference>
<dbReference type="SUPFAM" id="SSF81901">
    <property type="entry name" value="HCP-like"/>
    <property type="match status" value="1"/>
</dbReference>
<accession>A0A397TSV4</accession>
<proteinExistence type="predicted"/>
<dbReference type="SUPFAM" id="SSF48452">
    <property type="entry name" value="TPR-like"/>
    <property type="match status" value="2"/>
</dbReference>
<dbReference type="Proteomes" id="UP000266673">
    <property type="component" value="Unassembled WGS sequence"/>
</dbReference>
<dbReference type="SMART" id="SM00671">
    <property type="entry name" value="SEL1"/>
    <property type="match status" value="3"/>
</dbReference>
<dbReference type="InterPro" id="IPR011990">
    <property type="entry name" value="TPR-like_helical_dom_sf"/>
</dbReference>
<reference evidence="2 3" key="1">
    <citation type="submission" date="2018-06" db="EMBL/GenBank/DDBJ databases">
        <title>Comparative genomics reveals the genomic features of Rhizophagus irregularis, R. cerebriforme, R. diaphanum and Gigaspora rosea, and their symbiotic lifestyle signature.</title>
        <authorList>
            <person name="Morin E."/>
            <person name="San Clemente H."/>
            <person name="Chen E.C.H."/>
            <person name="De La Providencia I."/>
            <person name="Hainaut M."/>
            <person name="Kuo A."/>
            <person name="Kohler A."/>
            <person name="Murat C."/>
            <person name="Tang N."/>
            <person name="Roy S."/>
            <person name="Loubradou J."/>
            <person name="Henrissat B."/>
            <person name="Grigoriev I.V."/>
            <person name="Corradi N."/>
            <person name="Roux C."/>
            <person name="Martin F.M."/>
        </authorList>
    </citation>
    <scope>NUCLEOTIDE SEQUENCE [LARGE SCALE GENOMIC DNA]</scope>
    <source>
        <strain evidence="2 3">DAOM 194757</strain>
    </source>
</reference>
<keyword evidence="1" id="KW-0802">TPR repeat</keyword>
<dbReference type="InterPro" id="IPR019734">
    <property type="entry name" value="TPR_rpt"/>
</dbReference>
<dbReference type="InterPro" id="IPR052945">
    <property type="entry name" value="Mitotic_Regulator"/>
</dbReference>
<dbReference type="STRING" id="44941.A0A397TSV4"/>